<evidence type="ECO:0000313" key="2">
    <source>
        <dbReference type="Proteomes" id="UP000314294"/>
    </source>
</evidence>
<dbReference type="Proteomes" id="UP000314294">
    <property type="component" value="Unassembled WGS sequence"/>
</dbReference>
<dbReference type="EMBL" id="SRLO01005456">
    <property type="protein sequence ID" value="TNN29591.1"/>
    <property type="molecule type" value="Genomic_DNA"/>
</dbReference>
<proteinExistence type="predicted"/>
<keyword evidence="2" id="KW-1185">Reference proteome</keyword>
<accession>A0A4Z2ELZ7</accession>
<evidence type="ECO:0000313" key="1">
    <source>
        <dbReference type="EMBL" id="TNN29591.1"/>
    </source>
</evidence>
<reference evidence="1 2" key="1">
    <citation type="submission" date="2019-03" db="EMBL/GenBank/DDBJ databases">
        <title>First draft genome of Liparis tanakae, snailfish: a comprehensive survey of snailfish specific genes.</title>
        <authorList>
            <person name="Kim W."/>
            <person name="Song I."/>
            <person name="Jeong J.-H."/>
            <person name="Kim D."/>
            <person name="Kim S."/>
            <person name="Ryu S."/>
            <person name="Song J.Y."/>
            <person name="Lee S.K."/>
        </authorList>
    </citation>
    <scope>NUCLEOTIDE SEQUENCE [LARGE SCALE GENOMIC DNA]</scope>
    <source>
        <tissue evidence="1">Muscle</tissue>
    </source>
</reference>
<name>A0A4Z2ELZ7_9TELE</name>
<protein>
    <submittedName>
        <fullName evidence="1">Uncharacterized protein</fullName>
    </submittedName>
</protein>
<comment type="caution">
    <text evidence="1">The sequence shown here is derived from an EMBL/GenBank/DDBJ whole genome shotgun (WGS) entry which is preliminary data.</text>
</comment>
<sequence length="66" mass="7376">METGESGTPTDRYPANQAAAFPGRRLADSLHLNEDFLDRLGPGLVDQVREDGLMETCHRLRDQSFT</sequence>
<gene>
    <name evidence="1" type="ORF">EYF80_060261</name>
</gene>
<dbReference type="AlphaFoldDB" id="A0A4Z2ELZ7"/>
<organism evidence="1 2">
    <name type="scientific">Liparis tanakae</name>
    <name type="common">Tanaka's snailfish</name>
    <dbReference type="NCBI Taxonomy" id="230148"/>
    <lineage>
        <taxon>Eukaryota</taxon>
        <taxon>Metazoa</taxon>
        <taxon>Chordata</taxon>
        <taxon>Craniata</taxon>
        <taxon>Vertebrata</taxon>
        <taxon>Euteleostomi</taxon>
        <taxon>Actinopterygii</taxon>
        <taxon>Neopterygii</taxon>
        <taxon>Teleostei</taxon>
        <taxon>Neoteleostei</taxon>
        <taxon>Acanthomorphata</taxon>
        <taxon>Eupercaria</taxon>
        <taxon>Perciformes</taxon>
        <taxon>Cottioidei</taxon>
        <taxon>Cottales</taxon>
        <taxon>Liparidae</taxon>
        <taxon>Liparis</taxon>
    </lineage>
</organism>